<dbReference type="SUPFAM" id="SSF47954">
    <property type="entry name" value="Cyclin-like"/>
    <property type="match status" value="2"/>
</dbReference>
<dbReference type="PANTHER" id="PTHR10177">
    <property type="entry name" value="CYCLINS"/>
    <property type="match status" value="1"/>
</dbReference>
<name>A0AAV5WQ13_9BILA</name>
<feature type="domain" description="Cyclin-like" evidence="4">
    <location>
        <begin position="307"/>
        <end position="389"/>
    </location>
</feature>
<dbReference type="InterPro" id="IPR036915">
    <property type="entry name" value="Cyclin-like_sf"/>
</dbReference>
<feature type="compositionally biased region" description="Basic and acidic residues" evidence="3">
    <location>
        <begin position="14"/>
        <end position="24"/>
    </location>
</feature>
<gene>
    <name evidence="6" type="ORF">PFISCL1PPCAC_25678</name>
</gene>
<feature type="domain" description="Cyclin C-terminal" evidence="5">
    <location>
        <begin position="303"/>
        <end position="425"/>
    </location>
</feature>
<protein>
    <recommendedName>
        <fullName evidence="8">G2/mitotic-specific cyclin-B3</fullName>
    </recommendedName>
</protein>
<dbReference type="EMBL" id="BTSY01000006">
    <property type="protein sequence ID" value="GMT34381.1"/>
    <property type="molecule type" value="Genomic_DNA"/>
</dbReference>
<reference evidence="6" key="1">
    <citation type="submission" date="2023-10" db="EMBL/GenBank/DDBJ databases">
        <title>Genome assembly of Pristionchus species.</title>
        <authorList>
            <person name="Yoshida K."/>
            <person name="Sommer R.J."/>
        </authorList>
    </citation>
    <scope>NUCLEOTIDE SEQUENCE</scope>
    <source>
        <strain evidence="6">RS5133</strain>
    </source>
</reference>
<feature type="compositionally biased region" description="Basic and acidic residues" evidence="3">
    <location>
        <begin position="32"/>
        <end position="48"/>
    </location>
</feature>
<dbReference type="Gene3D" id="1.10.472.10">
    <property type="entry name" value="Cyclin-like"/>
    <property type="match status" value="2"/>
</dbReference>
<dbReference type="AlphaFoldDB" id="A0AAV5WQ13"/>
<feature type="non-terminal residue" evidence="6">
    <location>
        <position position="1"/>
    </location>
</feature>
<organism evidence="6 7">
    <name type="scientific">Pristionchus fissidentatus</name>
    <dbReference type="NCBI Taxonomy" id="1538716"/>
    <lineage>
        <taxon>Eukaryota</taxon>
        <taxon>Metazoa</taxon>
        <taxon>Ecdysozoa</taxon>
        <taxon>Nematoda</taxon>
        <taxon>Chromadorea</taxon>
        <taxon>Rhabditida</taxon>
        <taxon>Rhabditina</taxon>
        <taxon>Diplogasteromorpha</taxon>
        <taxon>Diplogasteroidea</taxon>
        <taxon>Neodiplogasteridae</taxon>
        <taxon>Pristionchus</taxon>
    </lineage>
</organism>
<keyword evidence="1 2" id="KW-0195">Cyclin</keyword>
<dbReference type="InterPro" id="IPR006671">
    <property type="entry name" value="Cyclin_N"/>
</dbReference>
<dbReference type="SMART" id="SM00385">
    <property type="entry name" value="CYCLIN"/>
    <property type="match status" value="2"/>
</dbReference>
<evidence type="ECO:0000313" key="6">
    <source>
        <dbReference type="EMBL" id="GMT34381.1"/>
    </source>
</evidence>
<feature type="compositionally biased region" description="Polar residues" evidence="3">
    <location>
        <begin position="1"/>
        <end position="11"/>
    </location>
</feature>
<dbReference type="Pfam" id="PF00134">
    <property type="entry name" value="Cyclin_N"/>
    <property type="match status" value="1"/>
</dbReference>
<dbReference type="InterPro" id="IPR004367">
    <property type="entry name" value="Cyclin_C-dom"/>
</dbReference>
<keyword evidence="7" id="KW-1185">Reference proteome</keyword>
<evidence type="ECO:0000259" key="4">
    <source>
        <dbReference type="SMART" id="SM00385"/>
    </source>
</evidence>
<feature type="region of interest" description="Disordered" evidence="3">
    <location>
        <begin position="1"/>
        <end position="80"/>
    </location>
</feature>
<dbReference type="Proteomes" id="UP001432322">
    <property type="component" value="Unassembled WGS sequence"/>
</dbReference>
<accession>A0AAV5WQ13</accession>
<dbReference type="InterPro" id="IPR039361">
    <property type="entry name" value="Cyclin"/>
</dbReference>
<dbReference type="Pfam" id="PF02984">
    <property type="entry name" value="Cyclin_C"/>
    <property type="match status" value="1"/>
</dbReference>
<dbReference type="InterPro" id="IPR013763">
    <property type="entry name" value="Cyclin-like_dom"/>
</dbReference>
<evidence type="ECO:0000256" key="1">
    <source>
        <dbReference type="ARBA" id="ARBA00023127"/>
    </source>
</evidence>
<evidence type="ECO:0000313" key="7">
    <source>
        <dbReference type="Proteomes" id="UP001432322"/>
    </source>
</evidence>
<comment type="caution">
    <text evidence="6">The sequence shown here is derived from an EMBL/GenBank/DDBJ whole genome shotgun (WGS) entry which is preliminary data.</text>
</comment>
<evidence type="ECO:0000256" key="2">
    <source>
        <dbReference type="RuleBase" id="RU000383"/>
    </source>
</evidence>
<evidence type="ECO:0000259" key="5">
    <source>
        <dbReference type="SMART" id="SM01332"/>
    </source>
</evidence>
<feature type="domain" description="Cyclin-like" evidence="4">
    <location>
        <begin position="205"/>
        <end position="289"/>
    </location>
</feature>
<proteinExistence type="inferred from homology"/>
<sequence length="439" mass="48232">ATMPCDSSANAEQCKVEQDLKRPAPVEQQENYARDPSDGEPEAKRLCDHANPPSSVLPIESGSSCRDGGGETASGGGDMHECRVPSDVVAALEAVVEGVVDEKAHECGVASDVVAALEALECSVPSEVVAALEALVAGVVDEEEFIDPCPDYDYDAENRNDPYSVADFAYDIFAYGRSREKWFAVGDYMPRHPGLKVNTHANVVEWLVDCQEAMSLNHESLYLGVKLFDLYLDAEKDPVPRSEIQLLAIVCLCLACKYEESAPVMVDDMLSLWGEDAPLDAEAALQQKHLHVLQTLDYDLGAPNSYAFLRRYAKAYKTDMNSLTLARYILETSLYYYEYVGASASRIAAGAFLLALRMEKAGAEWTPAMHKYSGHAASLVEPWAAELNHMMHVNRSDIGINPKLKTVRGKYANEAYFKVGKVPLLPDAFPIDRPLTRPN</sequence>
<dbReference type="SMART" id="SM01332">
    <property type="entry name" value="Cyclin_C"/>
    <property type="match status" value="1"/>
</dbReference>
<evidence type="ECO:0000256" key="3">
    <source>
        <dbReference type="SAM" id="MobiDB-lite"/>
    </source>
</evidence>
<comment type="similarity">
    <text evidence="2">Belongs to the cyclin family.</text>
</comment>
<evidence type="ECO:0008006" key="8">
    <source>
        <dbReference type="Google" id="ProtNLM"/>
    </source>
</evidence>